<name>A0A2A5C858_9GAMM</name>
<sequence>MINDKFYSQLPAFQEFEEFVQQTHYRKLPEDWVVFITDIKNSTQAIELGKYKEVNLIGAASITLSIQALNNVEFPFVFGGDGASLCIPPQHAELVSIELAKLIRFAEDNFSLQLRVAMIPVKEIYKAEKELLVSKLEITQGKFIALFRGGGLNYADQLAKSSQQNFLIKKHQATVTELKGLSCRWSPIPAKKGLIISLLVVARGENFSTVYQDVLKKIREILECSIEDANPISLHNKQYKSFWAALKEESKYHSKLFSIDFFKRFFDISLSVLIFRYRLNPAFFTFNAKKYKDGINQHSDYRKFDDTLRLIIDCRKKDYEQLKQALETAYTDKDIYYGLYASKEALMTCFVESTQQGEHLHFIDGGDGGLAMAAKQLKSQIK</sequence>
<gene>
    <name evidence="1" type="ORF">COA71_12530</name>
</gene>
<evidence type="ECO:0000313" key="2">
    <source>
        <dbReference type="Proteomes" id="UP000228987"/>
    </source>
</evidence>
<evidence type="ECO:0000313" key="1">
    <source>
        <dbReference type="EMBL" id="PCJ39992.1"/>
    </source>
</evidence>
<dbReference type="InterPro" id="IPR021445">
    <property type="entry name" value="DUF3095"/>
</dbReference>
<evidence type="ECO:0008006" key="3">
    <source>
        <dbReference type="Google" id="ProtNLM"/>
    </source>
</evidence>
<proteinExistence type="predicted"/>
<protein>
    <recommendedName>
        <fullName evidence="3">DUF3095 domain-containing protein</fullName>
    </recommendedName>
</protein>
<accession>A0A2A5C858</accession>
<comment type="caution">
    <text evidence="1">The sequence shown here is derived from an EMBL/GenBank/DDBJ whole genome shotgun (WGS) entry which is preliminary data.</text>
</comment>
<reference evidence="2" key="1">
    <citation type="submission" date="2017-08" db="EMBL/GenBank/DDBJ databases">
        <title>A dynamic microbial community with high functional redundancy inhabits the cold, oxic subseafloor aquifer.</title>
        <authorList>
            <person name="Tully B.J."/>
            <person name="Wheat C.G."/>
            <person name="Glazer B.T."/>
            <person name="Huber J.A."/>
        </authorList>
    </citation>
    <scope>NUCLEOTIDE SEQUENCE [LARGE SCALE GENOMIC DNA]</scope>
</reference>
<dbReference type="EMBL" id="NVWI01000011">
    <property type="protein sequence ID" value="PCJ39992.1"/>
    <property type="molecule type" value="Genomic_DNA"/>
</dbReference>
<dbReference type="Proteomes" id="UP000228987">
    <property type="component" value="Unassembled WGS sequence"/>
</dbReference>
<dbReference type="AlphaFoldDB" id="A0A2A5C858"/>
<organism evidence="1 2">
    <name type="scientific">SAR86 cluster bacterium</name>
    <dbReference type="NCBI Taxonomy" id="2030880"/>
    <lineage>
        <taxon>Bacteria</taxon>
        <taxon>Pseudomonadati</taxon>
        <taxon>Pseudomonadota</taxon>
        <taxon>Gammaproteobacteria</taxon>
        <taxon>SAR86 cluster</taxon>
    </lineage>
</organism>
<dbReference type="Pfam" id="PF11294">
    <property type="entry name" value="DUF3095"/>
    <property type="match status" value="1"/>
</dbReference>